<evidence type="ECO:0000259" key="10">
    <source>
        <dbReference type="SMART" id="SM00965"/>
    </source>
</evidence>
<dbReference type="InterPro" id="IPR004846">
    <property type="entry name" value="T2SS/T3SS_dom"/>
</dbReference>
<evidence type="ECO:0000256" key="1">
    <source>
        <dbReference type="ARBA" id="ARBA00004442"/>
    </source>
</evidence>
<dbReference type="InterPro" id="IPR038591">
    <property type="entry name" value="NolW-like_sf"/>
</dbReference>
<comment type="similarity">
    <text evidence="2">Belongs to the bacterial secretin family. PilQ subfamily.</text>
</comment>
<dbReference type="PANTHER" id="PTHR30604:SF1">
    <property type="entry name" value="DNA UTILIZATION PROTEIN HOFQ"/>
    <property type="match status" value="1"/>
</dbReference>
<proteinExistence type="inferred from homology"/>
<dbReference type="InterPro" id="IPR013355">
    <property type="entry name" value="Pilus_4_PilQ"/>
</dbReference>
<keyword evidence="12" id="KW-1185">Reference proteome</keyword>
<dbReference type="Gene3D" id="2.60.40.3470">
    <property type="match status" value="1"/>
</dbReference>
<evidence type="ECO:0000256" key="6">
    <source>
        <dbReference type="ARBA" id="ARBA00023136"/>
    </source>
</evidence>
<dbReference type="PANTHER" id="PTHR30604">
    <property type="entry name" value="PROTEIN TRANSPORT PROTEIN HOFQ"/>
    <property type="match status" value="1"/>
</dbReference>
<dbReference type="Gene3D" id="3.30.1370.130">
    <property type="match status" value="1"/>
</dbReference>
<dbReference type="SMART" id="SM00965">
    <property type="entry name" value="STN"/>
    <property type="match status" value="1"/>
</dbReference>
<dbReference type="NCBIfam" id="TIGR02515">
    <property type="entry name" value="IV_pilus_PilQ"/>
    <property type="match status" value="1"/>
</dbReference>
<dbReference type="Proteomes" id="UP001595478">
    <property type="component" value="Unassembled WGS sequence"/>
</dbReference>
<evidence type="ECO:0000313" key="11">
    <source>
        <dbReference type="EMBL" id="MFC3122962.1"/>
    </source>
</evidence>
<dbReference type="InterPro" id="IPR011662">
    <property type="entry name" value="Secretin/TonB_short_N"/>
</dbReference>
<feature type="domain" description="Secretin/TonB short N-terminal" evidence="10">
    <location>
        <begin position="196"/>
        <end position="244"/>
    </location>
</feature>
<dbReference type="Pfam" id="PF11741">
    <property type="entry name" value="AMIN"/>
    <property type="match status" value="1"/>
</dbReference>
<dbReference type="InterPro" id="IPR005644">
    <property type="entry name" value="NolW-like"/>
</dbReference>
<dbReference type="Pfam" id="PF03958">
    <property type="entry name" value="Secretin_N"/>
    <property type="match status" value="1"/>
</dbReference>
<evidence type="ECO:0000256" key="9">
    <source>
        <dbReference type="SAM" id="Phobius"/>
    </source>
</evidence>
<dbReference type="Pfam" id="PF00263">
    <property type="entry name" value="Secretin"/>
    <property type="match status" value="1"/>
</dbReference>
<evidence type="ECO:0000256" key="8">
    <source>
        <dbReference type="RuleBase" id="RU004004"/>
    </source>
</evidence>
<dbReference type="RefSeq" id="WP_376921088.1">
    <property type="nucleotide sequence ID" value="NZ_JBHRSW010000043.1"/>
</dbReference>
<evidence type="ECO:0000256" key="5">
    <source>
        <dbReference type="ARBA" id="ARBA00022927"/>
    </source>
</evidence>
<evidence type="ECO:0000256" key="2">
    <source>
        <dbReference type="ARBA" id="ARBA00006304"/>
    </source>
</evidence>
<dbReference type="InterPro" id="IPR021731">
    <property type="entry name" value="AMIN_dom"/>
</dbReference>
<evidence type="ECO:0000256" key="4">
    <source>
        <dbReference type="ARBA" id="ARBA00022729"/>
    </source>
</evidence>
<comment type="caution">
    <text evidence="11">The sequence shown here is derived from an EMBL/GenBank/DDBJ whole genome shotgun (WGS) entry which is preliminary data.</text>
</comment>
<accession>A0ABV7FVU7</accession>
<reference evidence="12" key="1">
    <citation type="journal article" date="2019" name="Int. J. Syst. Evol. Microbiol.">
        <title>The Global Catalogue of Microorganisms (GCM) 10K type strain sequencing project: providing services to taxonomists for standard genome sequencing and annotation.</title>
        <authorList>
            <consortium name="The Broad Institute Genomics Platform"/>
            <consortium name="The Broad Institute Genome Sequencing Center for Infectious Disease"/>
            <person name="Wu L."/>
            <person name="Ma J."/>
        </authorList>
    </citation>
    <scope>NUCLEOTIDE SEQUENCE [LARGE SCALE GENOMIC DNA]</scope>
    <source>
        <strain evidence="12">KCTC 52473</strain>
    </source>
</reference>
<keyword evidence="5" id="KW-0653">Protein transport</keyword>
<dbReference type="Gene3D" id="3.30.1370.120">
    <property type="match status" value="1"/>
</dbReference>
<gene>
    <name evidence="11" type="ORF">ACFOHL_15160</name>
</gene>
<protein>
    <submittedName>
        <fullName evidence="11">Type IV pilus secretin PilQ</fullName>
    </submittedName>
</protein>
<organism evidence="11 12">
    <name type="scientific">Agaribacter flavus</name>
    <dbReference type="NCBI Taxonomy" id="1902781"/>
    <lineage>
        <taxon>Bacteria</taxon>
        <taxon>Pseudomonadati</taxon>
        <taxon>Pseudomonadota</taxon>
        <taxon>Gammaproteobacteria</taxon>
        <taxon>Alteromonadales</taxon>
        <taxon>Alteromonadaceae</taxon>
        <taxon>Agaribacter</taxon>
    </lineage>
</organism>
<dbReference type="EMBL" id="JBHRSW010000043">
    <property type="protein sequence ID" value="MFC3122962.1"/>
    <property type="molecule type" value="Genomic_DNA"/>
</dbReference>
<feature type="transmembrane region" description="Helical" evidence="9">
    <location>
        <begin position="16"/>
        <end position="35"/>
    </location>
</feature>
<evidence type="ECO:0000256" key="7">
    <source>
        <dbReference type="ARBA" id="ARBA00023237"/>
    </source>
</evidence>
<evidence type="ECO:0000256" key="3">
    <source>
        <dbReference type="ARBA" id="ARBA00022448"/>
    </source>
</evidence>
<dbReference type="InterPro" id="IPR001775">
    <property type="entry name" value="GspD/PilQ"/>
</dbReference>
<sequence length="583" mass="63642">MSKQYIFNQKLNRRRPIWYVVFVLLIGIFTFGVVAQEPSPTLVDPKSAKFDAATVLNDISFSRTGNSANISIEFSGSVPAVSMIEAKGQLKLTFDKTNLSEEQYVEIDVSQFGTAVSSIETFQQDDQSRLEMRYEGQVKVEKQSTDKGYIFAVSPLSQEEIAEASKKEYSGKPISLDFQDVPVRQVLQIIAQVNGFNLVTTDTVIGNVTISLSAVPWDQALDMILKIRGLDKRLEGNILLIAPAEELAARETQQLQSKQQVQQLAELRSANISVNYAKAGELASILKSGEGGILSQRGSVSIDERTNTLLIRDTQESIDEARKVVESLDIPVRQVLIESRMVTVRDNVDEQLGVRWGFTGRGSDNSVSGSLSGADISGRGVVPSITDRLNVNLPVTNPAGRIGFQVASLMDGNILDLELSALESENKGEIIASPRITVANQQEAYIEQGTEIPYVQATSSGATSVEFKKAVLSLRVTPHITPDNRIILNLVVTQDTRGETVQTSTGPAVAIDTQEISTQVLVENGETIVLGGIFQQVSTNDVAKVPLFGDLPLIGNVFKSTQKLEQKRELLIFVTPKIITEGI</sequence>
<dbReference type="PRINTS" id="PR00811">
    <property type="entry name" value="BCTERIALGSPD"/>
</dbReference>
<evidence type="ECO:0000313" key="12">
    <source>
        <dbReference type="Proteomes" id="UP001595478"/>
    </source>
</evidence>
<comment type="subcellular location">
    <subcellularLocation>
        <location evidence="1 8">Cell outer membrane</location>
    </subcellularLocation>
</comment>
<keyword evidence="6 9" id="KW-0472">Membrane</keyword>
<dbReference type="InterPro" id="IPR051808">
    <property type="entry name" value="Type_IV_pilus_biogenesis"/>
</dbReference>
<keyword evidence="4" id="KW-0732">Signal</keyword>
<keyword evidence="3 8" id="KW-0813">Transport</keyword>
<dbReference type="InterPro" id="IPR004845">
    <property type="entry name" value="T2SS_GspD_CS"/>
</dbReference>
<keyword evidence="9" id="KW-1133">Transmembrane helix</keyword>
<dbReference type="PROSITE" id="PS00875">
    <property type="entry name" value="T2SP_D"/>
    <property type="match status" value="1"/>
</dbReference>
<name>A0ABV7FVU7_9ALTE</name>
<keyword evidence="7" id="KW-0998">Cell outer membrane</keyword>
<keyword evidence="9" id="KW-0812">Transmembrane</keyword>